<dbReference type="SMART" id="SM00220">
    <property type="entry name" value="S_TKc"/>
    <property type="match status" value="1"/>
</dbReference>
<protein>
    <submittedName>
        <fullName evidence="18">LysM domain receptor-like kinase 3</fullName>
    </submittedName>
</protein>
<accession>A0A6L2M259</accession>
<comment type="caution">
    <text evidence="18">The sequence shown here is derived from an EMBL/GenBank/DDBJ whole genome shotgun (WGS) entry which is preliminary data.</text>
</comment>
<evidence type="ECO:0000313" key="18">
    <source>
        <dbReference type="EMBL" id="GEU67630.1"/>
    </source>
</evidence>
<feature type="binding site" evidence="13">
    <location>
        <position position="388"/>
    </location>
    <ligand>
        <name>ATP</name>
        <dbReference type="ChEBI" id="CHEBI:30616"/>
    </ligand>
</feature>
<evidence type="ECO:0000256" key="11">
    <source>
        <dbReference type="ARBA" id="ARBA00023136"/>
    </source>
</evidence>
<feature type="transmembrane region" description="Helical" evidence="14">
    <location>
        <begin position="242"/>
        <end position="265"/>
    </location>
</feature>
<feature type="domain" description="Protein kinase" evidence="16">
    <location>
        <begin position="355"/>
        <end position="642"/>
    </location>
</feature>
<dbReference type="Gene3D" id="1.10.510.10">
    <property type="entry name" value="Transferase(Phosphotransferase) domain 1"/>
    <property type="match status" value="1"/>
</dbReference>
<organism evidence="18">
    <name type="scientific">Tanacetum cinerariifolium</name>
    <name type="common">Dalmatian daisy</name>
    <name type="synonym">Chrysanthemum cinerariifolium</name>
    <dbReference type="NCBI Taxonomy" id="118510"/>
    <lineage>
        <taxon>Eukaryota</taxon>
        <taxon>Viridiplantae</taxon>
        <taxon>Streptophyta</taxon>
        <taxon>Embryophyta</taxon>
        <taxon>Tracheophyta</taxon>
        <taxon>Spermatophyta</taxon>
        <taxon>Magnoliopsida</taxon>
        <taxon>eudicotyledons</taxon>
        <taxon>Gunneridae</taxon>
        <taxon>Pentapetalae</taxon>
        <taxon>asterids</taxon>
        <taxon>campanulids</taxon>
        <taxon>Asterales</taxon>
        <taxon>Asteraceae</taxon>
        <taxon>Asteroideae</taxon>
        <taxon>Anthemideae</taxon>
        <taxon>Anthemidinae</taxon>
        <taxon>Tanacetum</taxon>
    </lineage>
</organism>
<keyword evidence="3" id="KW-0723">Serine/threonine-protein kinase</keyword>
<dbReference type="Pfam" id="PF01476">
    <property type="entry name" value="LysM"/>
    <property type="match status" value="1"/>
</dbReference>
<dbReference type="InterPro" id="IPR001245">
    <property type="entry name" value="Ser-Thr/Tyr_kinase_cat_dom"/>
</dbReference>
<dbReference type="SMART" id="SM00257">
    <property type="entry name" value="LysM"/>
    <property type="match status" value="1"/>
</dbReference>
<dbReference type="GO" id="GO:0004674">
    <property type="term" value="F:protein serine/threonine kinase activity"/>
    <property type="evidence" value="ECO:0007669"/>
    <property type="project" value="UniProtKB-KW"/>
</dbReference>
<feature type="chain" id="PRO_5026947270" evidence="15">
    <location>
        <begin position="20"/>
        <end position="966"/>
    </location>
</feature>
<evidence type="ECO:0000256" key="5">
    <source>
        <dbReference type="ARBA" id="ARBA00022692"/>
    </source>
</evidence>
<dbReference type="PROSITE" id="PS00107">
    <property type="entry name" value="PROTEIN_KINASE_ATP"/>
    <property type="match status" value="1"/>
</dbReference>
<dbReference type="InterPro" id="IPR000719">
    <property type="entry name" value="Prot_kinase_dom"/>
</dbReference>
<dbReference type="InterPro" id="IPR011009">
    <property type="entry name" value="Kinase-like_dom_sf"/>
</dbReference>
<evidence type="ECO:0000256" key="15">
    <source>
        <dbReference type="SAM" id="SignalP"/>
    </source>
</evidence>
<keyword evidence="18" id="KW-0675">Receptor</keyword>
<evidence type="ECO:0000256" key="7">
    <source>
        <dbReference type="ARBA" id="ARBA00022741"/>
    </source>
</evidence>
<dbReference type="PROSITE" id="PS00108">
    <property type="entry name" value="PROTEIN_KINASE_ST"/>
    <property type="match status" value="1"/>
</dbReference>
<keyword evidence="7 13" id="KW-0547">Nucleotide-binding</keyword>
<dbReference type="PANTHER" id="PTHR46204">
    <property type="entry name" value="CHITIN ELICITOR RECEPTOR KINASE 1-RELATED"/>
    <property type="match status" value="1"/>
</dbReference>
<dbReference type="AlphaFoldDB" id="A0A6L2M259"/>
<evidence type="ECO:0000259" key="17">
    <source>
        <dbReference type="PROSITE" id="PS51782"/>
    </source>
</evidence>
<evidence type="ECO:0000256" key="6">
    <source>
        <dbReference type="ARBA" id="ARBA00022729"/>
    </source>
</evidence>
<keyword evidence="6 15" id="KW-0732">Signal</keyword>
<dbReference type="SUPFAM" id="SSF54106">
    <property type="entry name" value="LysM domain"/>
    <property type="match status" value="1"/>
</dbReference>
<keyword evidence="4" id="KW-0808">Transferase</keyword>
<dbReference type="InterPro" id="IPR036779">
    <property type="entry name" value="LysM_dom_sf"/>
</dbReference>
<dbReference type="PANTHER" id="PTHR46204:SF10">
    <property type="entry name" value="LYSM DOMAIN RECEPTOR-LIKE KINASE 3"/>
    <property type="match status" value="1"/>
</dbReference>
<dbReference type="FunFam" id="1.10.510.10:FF:000468">
    <property type="entry name" value="PTI1-like tyrosine-protein kinase 3"/>
    <property type="match status" value="1"/>
</dbReference>
<evidence type="ECO:0000256" key="1">
    <source>
        <dbReference type="ARBA" id="ARBA00004162"/>
    </source>
</evidence>
<feature type="domain" description="LysM" evidence="17">
    <location>
        <begin position="154"/>
        <end position="198"/>
    </location>
</feature>
<dbReference type="GO" id="GO:0019199">
    <property type="term" value="F:transmembrane receptor protein kinase activity"/>
    <property type="evidence" value="ECO:0007669"/>
    <property type="project" value="InterPro"/>
</dbReference>
<evidence type="ECO:0000256" key="13">
    <source>
        <dbReference type="PROSITE-ProRule" id="PRU10141"/>
    </source>
</evidence>
<proteinExistence type="predicted"/>
<dbReference type="PROSITE" id="PS51782">
    <property type="entry name" value="LYSM"/>
    <property type="match status" value="1"/>
</dbReference>
<dbReference type="EMBL" id="BKCJ010005603">
    <property type="protein sequence ID" value="GEU67630.1"/>
    <property type="molecule type" value="Genomic_DNA"/>
</dbReference>
<evidence type="ECO:0000256" key="2">
    <source>
        <dbReference type="ARBA" id="ARBA00022475"/>
    </source>
</evidence>
<evidence type="ECO:0000256" key="9">
    <source>
        <dbReference type="ARBA" id="ARBA00022840"/>
    </source>
</evidence>
<evidence type="ECO:0000256" key="4">
    <source>
        <dbReference type="ARBA" id="ARBA00022679"/>
    </source>
</evidence>
<keyword evidence="10 14" id="KW-1133">Transmembrane helix</keyword>
<dbReference type="GO" id="GO:0005524">
    <property type="term" value="F:ATP binding"/>
    <property type="evidence" value="ECO:0007669"/>
    <property type="project" value="UniProtKB-UniRule"/>
</dbReference>
<dbReference type="Pfam" id="PF07714">
    <property type="entry name" value="PK_Tyr_Ser-Thr"/>
    <property type="match status" value="1"/>
</dbReference>
<evidence type="ECO:0000259" key="16">
    <source>
        <dbReference type="PROSITE" id="PS50011"/>
    </source>
</evidence>
<keyword evidence="5 14" id="KW-0812">Transmembrane</keyword>
<reference evidence="18" key="1">
    <citation type="journal article" date="2019" name="Sci. Rep.">
        <title>Draft genome of Tanacetum cinerariifolium, the natural source of mosquito coil.</title>
        <authorList>
            <person name="Yamashiro T."/>
            <person name="Shiraishi A."/>
            <person name="Satake H."/>
            <person name="Nakayama K."/>
        </authorList>
    </citation>
    <scope>NUCLEOTIDE SEQUENCE</scope>
</reference>
<gene>
    <name evidence="18" type="ORF">Tci_039608</name>
</gene>
<evidence type="ECO:0000256" key="14">
    <source>
        <dbReference type="SAM" id="Phobius"/>
    </source>
</evidence>
<evidence type="ECO:0000256" key="12">
    <source>
        <dbReference type="ARBA" id="ARBA00023157"/>
    </source>
</evidence>
<dbReference type="GO" id="GO:0045087">
    <property type="term" value="P:innate immune response"/>
    <property type="evidence" value="ECO:0007669"/>
    <property type="project" value="InterPro"/>
</dbReference>
<keyword evidence="2" id="KW-1003">Cell membrane</keyword>
<keyword evidence="8 18" id="KW-0418">Kinase</keyword>
<comment type="subcellular location">
    <subcellularLocation>
        <location evidence="1">Cell membrane</location>
        <topology evidence="1">Single-pass membrane protein</topology>
    </subcellularLocation>
</comment>
<dbReference type="CDD" id="cd00118">
    <property type="entry name" value="LysM"/>
    <property type="match status" value="1"/>
</dbReference>
<evidence type="ECO:0000256" key="3">
    <source>
        <dbReference type="ARBA" id="ARBA00022527"/>
    </source>
</evidence>
<keyword evidence="9 13" id="KW-0067">ATP-binding</keyword>
<dbReference type="PROSITE" id="PS50011">
    <property type="entry name" value="PROTEIN_KINASE_DOM"/>
    <property type="match status" value="1"/>
</dbReference>
<keyword evidence="11 14" id="KW-0472">Membrane</keyword>
<dbReference type="SUPFAM" id="SSF56112">
    <property type="entry name" value="Protein kinase-like (PK-like)"/>
    <property type="match status" value="1"/>
</dbReference>
<keyword evidence="12" id="KW-1015">Disulfide bond</keyword>
<evidence type="ECO:0000256" key="8">
    <source>
        <dbReference type="ARBA" id="ARBA00022777"/>
    </source>
</evidence>
<dbReference type="InterPro" id="IPR017441">
    <property type="entry name" value="Protein_kinase_ATP_BS"/>
</dbReference>
<dbReference type="Gene3D" id="3.10.350.10">
    <property type="entry name" value="LysM domain"/>
    <property type="match status" value="1"/>
</dbReference>
<name>A0A6L2M259_TANCI</name>
<dbReference type="InterPro" id="IPR044812">
    <property type="entry name" value="CERK1/LYK3-like"/>
</dbReference>
<sequence>MFNLALILFIFIFITLCSAKTTPLNCTESTRLCTSFIAFQNTKTQPIHVITSMFDVTLSDITTDTNLNNNYLFIKKNCSCTYNFNYLTNTTYTVRTNNTHKGSNGSVYDLVSEEYGGLAYVEKARGMARVAREGAVIGVEMFCGCSSGLWNYLMSYVVKEGDSVEMLASRFGVSMDSIERVNGIHDPDNVTVGALWYIPMNSVPGEPYPVESISPPAPAPVVSFRANVTVEESDHKSGVKHWWIIGGLGGGLAVILAVVAVFVCARSSICYGDGRLNGLKDNEDGHKFHILRTSSFWRRSGRLCCKSDDWRRTNTIEESSDRHTNIPKVIATDVFDVEKPVVFAYEEVLSCTDFFSETNLLGHGTYGSVYYGLLREQEVAVKRMTAMKTKEFIAEMKVLCKVHHTNLVELIGYAASDDELFLIYEYAQKGSLGSHIHDPQSKGHPTLSWIMRVQIALDTARGLEYIHEHTKPHYVHRDIKSSNILLDGAFKAKISDFGLAKLVGIANDVEASATRVVGTFGYLAPEYLRDGLATTKSDVYAFGVLLFELISGKEALTRTEAVVMKSSEKRSLASIMLAALKHSPDSMSMSGLKDHIDPNLLDLFPHDCVFKMATLAKQCVEEDPILRPDMKQIVITLSHILLSSVEWEATLAGNSQVFSGLVQGVYIFELRITCRINDSMHHLHLHRQPRFHDTRSGRLRKRTHCVLLLKSIALAIGLLFSSIPNSLLPWLIDQTSTIDDLMHPHQHSTKKISEKIKVEAVSGSQDCPVKEVSDPQDCPADVINETHGCPVNEVSDSQYCPVDEVSEFDVYLIEELNNSQDHHSSNTNTGQRRVTRSYMVDQARNLNSENVHGCLEKLRLSFSEDKKSSLTHIDPLWGHRSVLIFCHFGESFGSKLKTPCILLLDSLEKADHSKQLETAIRKFVLDIYGISERKEDKGVVSKMPFLVPEMKKDWFSFHKALESSDV</sequence>
<dbReference type="InterPro" id="IPR008271">
    <property type="entry name" value="Ser/Thr_kinase_AS"/>
</dbReference>
<dbReference type="GO" id="GO:0005886">
    <property type="term" value="C:plasma membrane"/>
    <property type="evidence" value="ECO:0007669"/>
    <property type="project" value="UniProtKB-SubCell"/>
</dbReference>
<dbReference type="InterPro" id="IPR018392">
    <property type="entry name" value="LysM"/>
</dbReference>
<dbReference type="FunFam" id="3.30.200.20:FF:000526">
    <property type="entry name" value="Kinase family protein"/>
    <property type="match status" value="1"/>
</dbReference>
<feature type="signal peptide" evidence="15">
    <location>
        <begin position="1"/>
        <end position="19"/>
    </location>
</feature>
<evidence type="ECO:0000256" key="10">
    <source>
        <dbReference type="ARBA" id="ARBA00022989"/>
    </source>
</evidence>
<dbReference type="Gene3D" id="3.30.200.20">
    <property type="entry name" value="Phosphorylase Kinase, domain 1"/>
    <property type="match status" value="1"/>
</dbReference>